<protein>
    <submittedName>
        <fullName evidence="2">DUF3027 domain-containing protein</fullName>
    </submittedName>
</protein>
<sequence length="191" mass="21047">MTMTPITPTPEMPSDPEPEPAAEPAAEVPVARKRAPRRPGKPDAVLAEAVAEARAGLLEVVSEDEIGNYVGAVADAERLVTHRFASRRPGYRGWFWYVTVARVPRSKKVTVSEVGLLPSNEALLAPEWLPWSDRLRPEDIAAEQELQAREQAEQEQAEQERAEQEQSDLEQGEQDLSGEQLPESTGAGEDE</sequence>
<evidence type="ECO:0000313" key="3">
    <source>
        <dbReference type="Proteomes" id="UP000326852"/>
    </source>
</evidence>
<dbReference type="AlphaFoldDB" id="A0A5N6MHE5"/>
<dbReference type="EMBL" id="VTFX01000005">
    <property type="protein sequence ID" value="KAD3514905.1"/>
    <property type="molecule type" value="Genomic_DNA"/>
</dbReference>
<feature type="compositionally biased region" description="Basic and acidic residues" evidence="1">
    <location>
        <begin position="146"/>
        <end position="164"/>
    </location>
</feature>
<evidence type="ECO:0000313" key="2">
    <source>
        <dbReference type="EMBL" id="KAD3514905.1"/>
    </source>
</evidence>
<name>A0A5N6MHE5_9MICC</name>
<comment type="caution">
    <text evidence="2">The sequence shown here is derived from an EMBL/GenBank/DDBJ whole genome shotgun (WGS) entry which is preliminary data.</text>
</comment>
<organism evidence="2 3">
    <name type="scientific">Arthrobacter yangruifuii</name>
    <dbReference type="NCBI Taxonomy" id="2606616"/>
    <lineage>
        <taxon>Bacteria</taxon>
        <taxon>Bacillati</taxon>
        <taxon>Actinomycetota</taxon>
        <taxon>Actinomycetes</taxon>
        <taxon>Micrococcales</taxon>
        <taxon>Micrococcaceae</taxon>
        <taxon>Arthrobacter</taxon>
    </lineage>
</organism>
<feature type="region of interest" description="Disordered" evidence="1">
    <location>
        <begin position="1"/>
        <end position="42"/>
    </location>
</feature>
<keyword evidence="3" id="KW-1185">Reference proteome</keyword>
<proteinExistence type="predicted"/>
<feature type="region of interest" description="Disordered" evidence="1">
    <location>
        <begin position="139"/>
        <end position="191"/>
    </location>
</feature>
<dbReference type="InterPro" id="IPR021391">
    <property type="entry name" value="DUF3027"/>
</dbReference>
<reference evidence="2 3" key="1">
    <citation type="submission" date="2019-08" db="EMBL/GenBank/DDBJ databases">
        <title>Arthrobacter sp. nov., isolated from plateau pika and Tibetan wild ass.</title>
        <authorList>
            <person name="Ge Y."/>
        </authorList>
    </citation>
    <scope>NUCLEOTIDE SEQUENCE [LARGE SCALE GENOMIC DNA]</scope>
    <source>
        <strain evidence="2 3">785</strain>
    </source>
</reference>
<evidence type="ECO:0000256" key="1">
    <source>
        <dbReference type="SAM" id="MobiDB-lite"/>
    </source>
</evidence>
<dbReference type="Proteomes" id="UP000326852">
    <property type="component" value="Unassembled WGS sequence"/>
</dbReference>
<gene>
    <name evidence="2" type="ORF">GD627_11335</name>
</gene>
<accession>A0A5N6MHE5</accession>
<dbReference type="Pfam" id="PF11228">
    <property type="entry name" value="DUF3027"/>
    <property type="match status" value="1"/>
</dbReference>